<gene>
    <name evidence="16" type="ORF">BRENAR_LOCUS375</name>
</gene>
<comment type="similarity">
    <text evidence="11">Belongs to the DEAD box helicase family.</text>
</comment>
<evidence type="ECO:0000256" key="3">
    <source>
        <dbReference type="ARBA" id="ARBA00022517"/>
    </source>
</evidence>
<dbReference type="CDD" id="cd18787">
    <property type="entry name" value="SF2_C_DEAD"/>
    <property type="match status" value="1"/>
</dbReference>
<feature type="chain" id="PRO_5019269986" description="RNA helicase" evidence="13">
    <location>
        <begin position="22"/>
        <end position="722"/>
    </location>
</feature>
<evidence type="ECO:0000256" key="12">
    <source>
        <dbReference type="SAM" id="MobiDB-lite"/>
    </source>
</evidence>
<feature type="region of interest" description="Disordered" evidence="12">
    <location>
        <begin position="75"/>
        <end position="117"/>
    </location>
</feature>
<comment type="subcellular location">
    <subcellularLocation>
        <location evidence="1">Nucleus</location>
        <location evidence="1">Nucleolus</location>
    </subcellularLocation>
</comment>
<protein>
    <recommendedName>
        <fullName evidence="2">RNA helicase</fullName>
        <ecNumber evidence="2">3.6.4.13</ecNumber>
    </recommendedName>
</protein>
<dbReference type="InterPro" id="IPR000629">
    <property type="entry name" value="RNA-helicase_DEAD-box_CS"/>
</dbReference>
<dbReference type="Pfam" id="PF00270">
    <property type="entry name" value="DEAD"/>
    <property type="match status" value="1"/>
</dbReference>
<keyword evidence="6 11" id="KW-0347">Helicase</keyword>
<feature type="domain" description="Helicase ATP-binding" evidence="14">
    <location>
        <begin position="145"/>
        <end position="348"/>
    </location>
</feature>
<proteinExistence type="inferred from homology"/>
<dbReference type="FunCoup" id="A0A448YFI4">
    <property type="interactions" value="230"/>
</dbReference>
<keyword evidence="3" id="KW-0690">Ribosome biogenesis</keyword>
<dbReference type="Gene3D" id="3.40.50.300">
    <property type="entry name" value="P-loop containing nucleotide triphosphate hydrolases"/>
    <property type="match status" value="2"/>
</dbReference>
<evidence type="ECO:0000256" key="1">
    <source>
        <dbReference type="ARBA" id="ARBA00004604"/>
    </source>
</evidence>
<evidence type="ECO:0000313" key="17">
    <source>
        <dbReference type="Proteomes" id="UP000290900"/>
    </source>
</evidence>
<dbReference type="InterPro" id="IPR050079">
    <property type="entry name" value="DEAD_box_RNA_helicase"/>
</dbReference>
<dbReference type="PANTHER" id="PTHR47959:SF1">
    <property type="entry name" value="ATP-DEPENDENT RNA HELICASE DBPA"/>
    <property type="match status" value="1"/>
</dbReference>
<comment type="catalytic activity">
    <reaction evidence="10">
        <text>ATP + H2O = ADP + phosphate + H(+)</text>
        <dbReference type="Rhea" id="RHEA:13065"/>
        <dbReference type="ChEBI" id="CHEBI:15377"/>
        <dbReference type="ChEBI" id="CHEBI:15378"/>
        <dbReference type="ChEBI" id="CHEBI:30616"/>
        <dbReference type="ChEBI" id="CHEBI:43474"/>
        <dbReference type="ChEBI" id="CHEBI:456216"/>
        <dbReference type="EC" id="3.6.4.13"/>
    </reaction>
</comment>
<dbReference type="GO" id="GO:0003723">
    <property type="term" value="F:RNA binding"/>
    <property type="evidence" value="ECO:0007669"/>
    <property type="project" value="UniProtKB-KW"/>
</dbReference>
<evidence type="ECO:0000256" key="9">
    <source>
        <dbReference type="ARBA" id="ARBA00023242"/>
    </source>
</evidence>
<feature type="compositionally biased region" description="Basic and acidic residues" evidence="12">
    <location>
        <begin position="673"/>
        <end position="682"/>
    </location>
</feature>
<sequence>MRSMYVLRLGSLCLSRTVCLAFPRNCARALPRFSPLISQRFSSTETENASKIDEDALLAKSSSFISSETVGDVEGLRPSDLAGKENLESAEVRAEEQETEPKAAKPSNFAPTENVSDSLMSPKLKEAFIKNVGSTLTPVQQQSMNDFIQSEAGIVVRAKTGTGKTYAFGIPVMQDMIDAVTSKKGLRKNDYVNTVIFAPTRDLATQTADSLSHLWKGVSSKTVRNDIVLIMGQMSKSANMSSFRRHGKVPRIVVATPGRFLDLFESEPSFRNSLKQLKNIIIDEADELLNTNFKEAMTDIIKDLQDIREPIPDLENDIGRPKTMLFSATMDEDVFDLAKSAIGEHFPFIDVTEHGSEVNENIKQKLLVTDSIFQSYEAATRFVSEHSRDPAFKAIIFVSTTAGVDLAYRTIKDVSERGTSVYQLHGKLTQGRRNSQQKGFRLSKRGVLVASNVAARGMDFPNVTNVIQIGLSPEVSSHTHRIGRTGRAGKKGEATLIVTNTELPYVSALKKQGNRFAEDEHFESEPEFEAKMKSFTKEYDDLEQMIHSYLSSYASIPQEVARLRKDRIAKDCSVFYQDLMDDNTTKPFMSYRSASKIGLDTRVLMKFFNVPRSAGYGGRRRNDEDEDEDEGSSRGYRNDRFGANRRGGEYGDRRSNFGYTNKRNNYSNKRNRRDFNSRDESKVSYNANNRRKPDFNGYSNERSNRAPRRDGWMSRTSDFIPE</sequence>
<dbReference type="EMBL" id="CAACVR010000001">
    <property type="protein sequence ID" value="VEU19638.1"/>
    <property type="molecule type" value="Genomic_DNA"/>
</dbReference>
<dbReference type="SMART" id="SM00487">
    <property type="entry name" value="DEXDc"/>
    <property type="match status" value="1"/>
</dbReference>
<evidence type="ECO:0000259" key="15">
    <source>
        <dbReference type="PROSITE" id="PS51194"/>
    </source>
</evidence>
<dbReference type="SUPFAM" id="SSF52540">
    <property type="entry name" value="P-loop containing nucleoside triphosphate hydrolases"/>
    <property type="match status" value="1"/>
</dbReference>
<dbReference type="STRING" id="13370.A0A448YFI4"/>
<feature type="compositionally biased region" description="Basic and acidic residues" evidence="12">
    <location>
        <begin position="75"/>
        <end position="103"/>
    </location>
</feature>
<dbReference type="InterPro" id="IPR014001">
    <property type="entry name" value="Helicase_ATP-bd"/>
</dbReference>
<evidence type="ECO:0000256" key="4">
    <source>
        <dbReference type="ARBA" id="ARBA00022741"/>
    </source>
</evidence>
<keyword evidence="17" id="KW-1185">Reference proteome</keyword>
<keyword evidence="13" id="KW-0732">Signal</keyword>
<dbReference type="EC" id="3.6.4.13" evidence="2"/>
<dbReference type="PROSITE" id="PS51194">
    <property type="entry name" value="HELICASE_CTER"/>
    <property type="match status" value="1"/>
</dbReference>
<keyword evidence="9" id="KW-0539">Nucleus</keyword>
<dbReference type="InParanoid" id="A0A448YFI4"/>
<keyword evidence="5 11" id="KW-0378">Hydrolase</keyword>
<dbReference type="Pfam" id="PF00271">
    <property type="entry name" value="Helicase_C"/>
    <property type="match status" value="1"/>
</dbReference>
<keyword evidence="7 11" id="KW-0067">ATP-binding</keyword>
<evidence type="ECO:0000259" key="14">
    <source>
        <dbReference type="PROSITE" id="PS51192"/>
    </source>
</evidence>
<evidence type="ECO:0000256" key="7">
    <source>
        <dbReference type="ARBA" id="ARBA00022840"/>
    </source>
</evidence>
<evidence type="ECO:0000256" key="8">
    <source>
        <dbReference type="ARBA" id="ARBA00022884"/>
    </source>
</evidence>
<dbReference type="SMART" id="SM00490">
    <property type="entry name" value="HELICc"/>
    <property type="match status" value="1"/>
</dbReference>
<dbReference type="GO" id="GO:0005524">
    <property type="term" value="F:ATP binding"/>
    <property type="evidence" value="ECO:0007669"/>
    <property type="project" value="UniProtKB-KW"/>
</dbReference>
<evidence type="ECO:0000256" key="10">
    <source>
        <dbReference type="ARBA" id="ARBA00047984"/>
    </source>
</evidence>
<dbReference type="GO" id="GO:0006364">
    <property type="term" value="P:rRNA processing"/>
    <property type="evidence" value="ECO:0007669"/>
    <property type="project" value="UniProtKB-ARBA"/>
</dbReference>
<evidence type="ECO:0000256" key="13">
    <source>
        <dbReference type="SAM" id="SignalP"/>
    </source>
</evidence>
<dbReference type="OrthoDB" id="193716at2759"/>
<evidence type="ECO:0000256" key="5">
    <source>
        <dbReference type="ARBA" id="ARBA00022801"/>
    </source>
</evidence>
<dbReference type="PANTHER" id="PTHR47959">
    <property type="entry name" value="ATP-DEPENDENT RNA HELICASE RHLE-RELATED"/>
    <property type="match status" value="1"/>
</dbReference>
<feature type="compositionally biased region" description="Basic and acidic residues" evidence="12">
    <location>
        <begin position="702"/>
        <end position="712"/>
    </location>
</feature>
<accession>A0A448YFI4</accession>
<evidence type="ECO:0000313" key="16">
    <source>
        <dbReference type="EMBL" id="VEU19638.1"/>
    </source>
</evidence>
<organism evidence="16 17">
    <name type="scientific">Brettanomyces naardenensis</name>
    <name type="common">Yeast</name>
    <dbReference type="NCBI Taxonomy" id="13370"/>
    <lineage>
        <taxon>Eukaryota</taxon>
        <taxon>Fungi</taxon>
        <taxon>Dikarya</taxon>
        <taxon>Ascomycota</taxon>
        <taxon>Saccharomycotina</taxon>
        <taxon>Pichiomycetes</taxon>
        <taxon>Pichiales</taxon>
        <taxon>Pichiaceae</taxon>
        <taxon>Brettanomyces</taxon>
    </lineage>
</organism>
<dbReference type="AlphaFoldDB" id="A0A448YFI4"/>
<dbReference type="PROSITE" id="PS00039">
    <property type="entry name" value="DEAD_ATP_HELICASE"/>
    <property type="match status" value="1"/>
</dbReference>
<name>A0A448YFI4_BRENA</name>
<feature type="domain" description="Helicase C-terminal" evidence="15">
    <location>
        <begin position="361"/>
        <end position="533"/>
    </location>
</feature>
<keyword evidence="4 11" id="KW-0547">Nucleotide-binding</keyword>
<dbReference type="GO" id="GO:0005730">
    <property type="term" value="C:nucleolus"/>
    <property type="evidence" value="ECO:0007669"/>
    <property type="project" value="UniProtKB-SubCell"/>
</dbReference>
<feature type="signal peptide" evidence="13">
    <location>
        <begin position="1"/>
        <end position="21"/>
    </location>
</feature>
<dbReference type="InterPro" id="IPR001650">
    <property type="entry name" value="Helicase_C-like"/>
</dbReference>
<dbReference type="GO" id="GO:0005829">
    <property type="term" value="C:cytosol"/>
    <property type="evidence" value="ECO:0007669"/>
    <property type="project" value="TreeGrafter"/>
</dbReference>
<reference evidence="16 17" key="1">
    <citation type="submission" date="2018-12" db="EMBL/GenBank/DDBJ databases">
        <authorList>
            <person name="Tiukova I."/>
            <person name="Dainat J."/>
        </authorList>
    </citation>
    <scope>NUCLEOTIDE SEQUENCE [LARGE SCALE GENOMIC DNA]</scope>
</reference>
<dbReference type="InterPro" id="IPR027417">
    <property type="entry name" value="P-loop_NTPase"/>
</dbReference>
<feature type="compositionally biased region" description="Basic and acidic residues" evidence="12">
    <location>
        <begin position="636"/>
        <end position="655"/>
    </location>
</feature>
<evidence type="ECO:0000256" key="2">
    <source>
        <dbReference type="ARBA" id="ARBA00012552"/>
    </source>
</evidence>
<feature type="region of interest" description="Disordered" evidence="12">
    <location>
        <begin position="615"/>
        <end position="722"/>
    </location>
</feature>
<dbReference type="GO" id="GO:0003724">
    <property type="term" value="F:RNA helicase activity"/>
    <property type="evidence" value="ECO:0007669"/>
    <property type="project" value="UniProtKB-EC"/>
</dbReference>
<evidence type="ECO:0000256" key="6">
    <source>
        <dbReference type="ARBA" id="ARBA00022806"/>
    </source>
</evidence>
<dbReference type="GO" id="GO:0016787">
    <property type="term" value="F:hydrolase activity"/>
    <property type="evidence" value="ECO:0007669"/>
    <property type="project" value="UniProtKB-KW"/>
</dbReference>
<dbReference type="Proteomes" id="UP000290900">
    <property type="component" value="Unassembled WGS sequence"/>
</dbReference>
<dbReference type="InterPro" id="IPR011545">
    <property type="entry name" value="DEAD/DEAH_box_helicase_dom"/>
</dbReference>
<keyword evidence="8" id="KW-0694">RNA-binding</keyword>
<evidence type="ECO:0000256" key="11">
    <source>
        <dbReference type="RuleBase" id="RU000492"/>
    </source>
</evidence>
<dbReference type="PROSITE" id="PS51192">
    <property type="entry name" value="HELICASE_ATP_BIND_1"/>
    <property type="match status" value="1"/>
</dbReference>